<dbReference type="OMA" id="ANYLVEF"/>
<dbReference type="AlphaFoldDB" id="A0A1S3YQN5"/>
<protein>
    <recommendedName>
        <fullName evidence="2">Zinc finger MYM-type protein 1-like</fullName>
    </recommendedName>
</protein>
<name>A0A1S3YQN5_TOBAC</name>
<dbReference type="SUPFAM" id="SSF53098">
    <property type="entry name" value="Ribonuclease H-like"/>
    <property type="match status" value="1"/>
</dbReference>
<sequence length="352" mass="39986">MSLKKAICSFLSDHSLSPTQIRGQGYDGASNMQGELNGVKTLIMNEFPLAYYIHCFAHQLQLTLVALAKKHSDVDDFFCIVANVLNIVGASFKLRDLLREHQVEKLEELLKSGEVHTGRGLNQERGLQRPGDTHWGSHYKTLDNLIVLFPSIIHVLEFTARECPNYADKIIVESLMDLHFQELNRRFDAVSTDLLQGMASLNPVNSFGNIDKNGLMRLAEYYPNEFDSSKLRDLSCQLDSFIVNARGVDKRFFGMKGISGLAKVLVKSNLHQTWPLVYLLIKLTLILHVATASVERAFSSMNYIKNELCNNIGDEFLNNYLICYVKRKIFSSISNDVIIHRFQHMKSNRAQL</sequence>
<reference evidence="1" key="1">
    <citation type="submission" date="2025-08" db="UniProtKB">
        <authorList>
            <consortium name="RefSeq"/>
        </authorList>
    </citation>
    <scope>IDENTIFICATION</scope>
</reference>
<dbReference type="InterPro" id="IPR055298">
    <property type="entry name" value="AtLOH3-like"/>
</dbReference>
<dbReference type="PANTHER" id="PTHR11697:SF230">
    <property type="entry name" value="ZINC FINGER, MYM DOMAIN CONTAINING 1"/>
    <property type="match status" value="1"/>
</dbReference>
<accession>A0A1S3YQN5</accession>
<gene>
    <name evidence="1" type="primary">LOC107778741</name>
</gene>
<dbReference type="PaxDb" id="4097-A0A1S3YQN5"/>
<evidence type="ECO:0000313" key="1">
    <source>
        <dbReference type="RefSeq" id="XP_016454524.1"/>
    </source>
</evidence>
<evidence type="ECO:0008006" key="2">
    <source>
        <dbReference type="Google" id="ProtNLM"/>
    </source>
</evidence>
<dbReference type="KEGG" id="nta:107778741"/>
<dbReference type="OrthoDB" id="6621980at2759"/>
<organism evidence="1">
    <name type="scientific">Nicotiana tabacum</name>
    <name type="common">Common tobacco</name>
    <dbReference type="NCBI Taxonomy" id="4097"/>
    <lineage>
        <taxon>Eukaryota</taxon>
        <taxon>Viridiplantae</taxon>
        <taxon>Streptophyta</taxon>
        <taxon>Embryophyta</taxon>
        <taxon>Tracheophyta</taxon>
        <taxon>Spermatophyta</taxon>
        <taxon>Magnoliopsida</taxon>
        <taxon>eudicotyledons</taxon>
        <taxon>Gunneridae</taxon>
        <taxon>Pentapetalae</taxon>
        <taxon>asterids</taxon>
        <taxon>lamiids</taxon>
        <taxon>Solanales</taxon>
        <taxon>Solanaceae</taxon>
        <taxon>Nicotianoideae</taxon>
        <taxon>Nicotianeae</taxon>
        <taxon>Nicotiana</taxon>
    </lineage>
</organism>
<dbReference type="InterPro" id="IPR012337">
    <property type="entry name" value="RNaseH-like_sf"/>
</dbReference>
<proteinExistence type="predicted"/>
<dbReference type="STRING" id="4097.A0A1S3YQN5"/>
<dbReference type="RefSeq" id="XP_016454524.1">
    <property type="nucleotide sequence ID" value="XM_016599038.1"/>
</dbReference>
<dbReference type="PANTHER" id="PTHR11697">
    <property type="entry name" value="GENERAL TRANSCRIPTION FACTOR 2-RELATED ZINC FINGER PROTEIN"/>
    <property type="match status" value="1"/>
</dbReference>